<dbReference type="Proteomes" id="UP000310719">
    <property type="component" value="Chromosome"/>
</dbReference>
<evidence type="ECO:0000313" key="2">
    <source>
        <dbReference type="EMBL" id="PHH06666.1"/>
    </source>
</evidence>
<dbReference type="InterPro" id="IPR014944">
    <property type="entry name" value="Toxin_SymE-like"/>
</dbReference>
<dbReference type="EMBL" id="PDLK01000002">
    <property type="protein sequence ID" value="PHH06666.1"/>
    <property type="molecule type" value="Genomic_DNA"/>
</dbReference>
<reference evidence="4" key="2">
    <citation type="submission" date="2017-09" db="EMBL/GenBank/DDBJ databases">
        <title>FDA dAtabase for Regulatory Grade micrObial Sequences (FDA-ARGOS): Supporting development and validation of Infectious Disease Dx tests.</title>
        <authorList>
            <person name="Minogue T."/>
            <person name="Wolcott M."/>
            <person name="Wasieloski L."/>
            <person name="Aguilar W."/>
            <person name="Moore D."/>
            <person name="Tallon L."/>
            <person name="Sadzewicz L."/>
            <person name="Ott S."/>
            <person name="Zhao X."/>
            <person name="Nagaraj S."/>
            <person name="Vavikolanu K."/>
            <person name="Aluvathingal J."/>
            <person name="Nadendla S."/>
            <person name="Sichtig H."/>
        </authorList>
    </citation>
    <scope>NUCLEOTIDE SEQUENCE [LARGE SCALE GENOMIC DNA]</scope>
    <source>
        <strain evidence="4">FDAARGOS_404</strain>
    </source>
</reference>
<evidence type="ECO:0000313" key="4">
    <source>
        <dbReference type="Proteomes" id="UP000222768"/>
    </source>
</evidence>
<evidence type="ECO:0000313" key="5">
    <source>
        <dbReference type="Proteomes" id="UP000310719"/>
    </source>
</evidence>
<dbReference type="EMBL" id="LR590464">
    <property type="protein sequence ID" value="VTP61936.1"/>
    <property type="molecule type" value="Genomic_DNA"/>
</dbReference>
<protein>
    <submittedName>
        <fullName evidence="3">Endoribonuclease symE</fullName>
        <ecNumber evidence="3">3.1.-.-</ecNumber>
    </submittedName>
    <submittedName>
        <fullName evidence="2">Type I addiction module toxin, SymE family</fullName>
    </submittedName>
</protein>
<proteinExistence type="predicted"/>
<reference evidence="3 5" key="3">
    <citation type="submission" date="2019-05" db="EMBL/GenBank/DDBJ databases">
        <authorList>
            <consortium name="Pathogen Informatics"/>
        </authorList>
    </citation>
    <scope>NUCLEOTIDE SEQUENCE [LARGE SCALE GENOMIC DNA]</scope>
    <source>
        <strain evidence="3 5">NCTC13032</strain>
    </source>
</reference>
<organism evidence="3 5">
    <name type="scientific">Leclercia adecarboxylata</name>
    <dbReference type="NCBI Taxonomy" id="83655"/>
    <lineage>
        <taxon>Bacteria</taxon>
        <taxon>Pseudomonadati</taxon>
        <taxon>Pseudomonadota</taxon>
        <taxon>Gammaproteobacteria</taxon>
        <taxon>Enterobacterales</taxon>
        <taxon>Enterobacteriaceae</taxon>
        <taxon>Leclercia</taxon>
    </lineage>
</organism>
<sequence length="96" mass="10269">MVDSHSTPDTTATGTERTLIVGYRPQGRDRSTPNLILSGKWLRAAGFDTGDKVTVKVMDGCIVVMAHNPYEKALLAELTLAQQKLKGIEGALALAS</sequence>
<dbReference type="Pfam" id="PF08845">
    <property type="entry name" value="SymE_toxin"/>
    <property type="match status" value="1"/>
</dbReference>
<name>A0A4U9HFX4_9ENTR</name>
<dbReference type="RefSeq" id="WP_032615664.1">
    <property type="nucleotide sequence ID" value="NZ_CP083630.1"/>
</dbReference>
<dbReference type="Proteomes" id="UP000222768">
    <property type="component" value="Unassembled WGS sequence"/>
</dbReference>
<dbReference type="GO" id="GO:0016788">
    <property type="term" value="F:hydrolase activity, acting on ester bonds"/>
    <property type="evidence" value="ECO:0007669"/>
    <property type="project" value="InterPro"/>
</dbReference>
<keyword evidence="3" id="KW-0378">Hydrolase</keyword>
<feature type="domain" description="Toxin SymE-like" evidence="1">
    <location>
        <begin position="16"/>
        <end position="65"/>
    </location>
</feature>
<accession>A0A4U9HFX4</accession>
<dbReference type="GO" id="GO:0016070">
    <property type="term" value="P:RNA metabolic process"/>
    <property type="evidence" value="ECO:0007669"/>
    <property type="project" value="InterPro"/>
</dbReference>
<evidence type="ECO:0000259" key="1">
    <source>
        <dbReference type="Pfam" id="PF08845"/>
    </source>
</evidence>
<dbReference type="GO" id="GO:0005737">
    <property type="term" value="C:cytoplasm"/>
    <property type="evidence" value="ECO:0007669"/>
    <property type="project" value="InterPro"/>
</dbReference>
<dbReference type="EC" id="3.1.-.-" evidence="3"/>
<reference evidence="2" key="1">
    <citation type="submission" date="2017-09" db="EMBL/GenBank/DDBJ databases">
        <title>FDA dAtabase for Regulatory Grade micrObial Sequences (FDA-ARGOS): Supporting development and validation of Infectious Disease Dx tests.</title>
        <authorList>
            <person name="Minogue T."/>
            <person name="Wolcott M."/>
            <person name="Wasieloski L."/>
            <person name="Aguilar W."/>
            <person name="Moore D."/>
            <person name="Tallon L.J."/>
            <person name="Sadzewicz L."/>
            <person name="Ott S."/>
            <person name="Zhao X."/>
            <person name="Nagaraj S."/>
            <person name="Vavikolanu K."/>
            <person name="Aluvathingal J."/>
            <person name="Nadendla S."/>
            <person name="Sichtig H."/>
        </authorList>
    </citation>
    <scope>NUCLEOTIDE SEQUENCE</scope>
    <source>
        <strain evidence="2">FDAARGOS_404</strain>
    </source>
</reference>
<dbReference type="AlphaFoldDB" id="A0A4U9HFX4"/>
<dbReference type="GO" id="GO:0003723">
    <property type="term" value="F:RNA binding"/>
    <property type="evidence" value="ECO:0007669"/>
    <property type="project" value="InterPro"/>
</dbReference>
<evidence type="ECO:0000313" key="3">
    <source>
        <dbReference type="EMBL" id="VTP61936.1"/>
    </source>
</evidence>
<gene>
    <name evidence="3" type="primary">symE_1</name>
    <name evidence="2" type="ORF">CRX53_23355</name>
    <name evidence="3" type="ORF">NCTC13032_00082</name>
</gene>